<gene>
    <name evidence="1" type="ORF">MENTE1834_LOCUS17723</name>
</gene>
<reference evidence="1" key="1">
    <citation type="submission" date="2023-11" db="EMBL/GenBank/DDBJ databases">
        <authorList>
            <person name="Poullet M."/>
        </authorList>
    </citation>
    <scope>NUCLEOTIDE SEQUENCE</scope>
    <source>
        <strain evidence="1">E1834</strain>
    </source>
</reference>
<dbReference type="EMBL" id="CAVMJV010000020">
    <property type="protein sequence ID" value="CAK5067017.1"/>
    <property type="molecule type" value="Genomic_DNA"/>
</dbReference>
<accession>A0ACB0YXI3</accession>
<organism evidence="1 2">
    <name type="scientific">Meloidogyne enterolobii</name>
    <name type="common">Root-knot nematode worm</name>
    <name type="synonym">Meloidogyne mayaguensis</name>
    <dbReference type="NCBI Taxonomy" id="390850"/>
    <lineage>
        <taxon>Eukaryota</taxon>
        <taxon>Metazoa</taxon>
        <taxon>Ecdysozoa</taxon>
        <taxon>Nematoda</taxon>
        <taxon>Chromadorea</taxon>
        <taxon>Rhabditida</taxon>
        <taxon>Tylenchina</taxon>
        <taxon>Tylenchomorpha</taxon>
        <taxon>Tylenchoidea</taxon>
        <taxon>Meloidogynidae</taxon>
        <taxon>Meloidogyninae</taxon>
        <taxon>Meloidogyne</taxon>
    </lineage>
</organism>
<dbReference type="Proteomes" id="UP001497535">
    <property type="component" value="Unassembled WGS sequence"/>
</dbReference>
<sequence length="140" mass="16052">MKIIIFCCFALIVLKQLIVIVNACTCVIATIEENYCRSDWTAHILSIKRENINETDGFSREDKICQQTKKKDFVYTASQSAACGAYLEIGKEYLIGGKYFEDNTKKRVSLCGLVKDWNDLSEQLKEDLNNENLDKNCTKY</sequence>
<protein>
    <submittedName>
        <fullName evidence="1">Uncharacterized protein</fullName>
    </submittedName>
</protein>
<evidence type="ECO:0000313" key="1">
    <source>
        <dbReference type="EMBL" id="CAK5067017.1"/>
    </source>
</evidence>
<comment type="caution">
    <text evidence="1">The sequence shown here is derived from an EMBL/GenBank/DDBJ whole genome shotgun (WGS) entry which is preliminary data.</text>
</comment>
<proteinExistence type="predicted"/>
<evidence type="ECO:0000313" key="2">
    <source>
        <dbReference type="Proteomes" id="UP001497535"/>
    </source>
</evidence>
<keyword evidence="2" id="KW-1185">Reference proteome</keyword>
<name>A0ACB0YXI3_MELEN</name>